<dbReference type="Gene3D" id="3.10.290.10">
    <property type="entry name" value="RNA-binding S4 domain"/>
    <property type="match status" value="1"/>
</dbReference>
<dbReference type="InterPro" id="IPR001912">
    <property type="entry name" value="Ribosomal_uS4_N"/>
</dbReference>
<dbReference type="PANTHER" id="PTHR11831:SF4">
    <property type="entry name" value="SMALL RIBOSOMAL SUBUNIT PROTEIN US4M"/>
    <property type="match status" value="1"/>
</dbReference>
<dbReference type="PROSITE" id="PS00632">
    <property type="entry name" value="RIBOSOMAL_S4"/>
    <property type="match status" value="1"/>
</dbReference>
<dbReference type="InterPro" id="IPR036986">
    <property type="entry name" value="S4_RNA-bd_sf"/>
</dbReference>
<evidence type="ECO:0000259" key="10">
    <source>
        <dbReference type="SMART" id="SM01390"/>
    </source>
</evidence>
<keyword evidence="3 7" id="KW-0694">RNA-binding</keyword>
<keyword evidence="2 7" id="KW-0699">rRNA-binding</keyword>
<protein>
    <recommendedName>
        <fullName evidence="6 7">Small ribosomal subunit protein uS4</fullName>
    </recommendedName>
</protein>
<comment type="similarity">
    <text evidence="1 7 8">Belongs to the universal ribosomal protein uS4 family.</text>
</comment>
<evidence type="ECO:0000313" key="11">
    <source>
        <dbReference type="EMBL" id="SJZ37629.1"/>
    </source>
</evidence>
<evidence type="ECO:0000259" key="9">
    <source>
        <dbReference type="SMART" id="SM00363"/>
    </source>
</evidence>
<dbReference type="GO" id="GO:0006412">
    <property type="term" value="P:translation"/>
    <property type="evidence" value="ECO:0007669"/>
    <property type="project" value="UniProtKB-UniRule"/>
</dbReference>
<proteinExistence type="inferred from homology"/>
<dbReference type="InterPro" id="IPR018079">
    <property type="entry name" value="Ribosomal_uS4_CS"/>
</dbReference>
<dbReference type="GO" id="GO:0015935">
    <property type="term" value="C:small ribosomal subunit"/>
    <property type="evidence" value="ECO:0007669"/>
    <property type="project" value="InterPro"/>
</dbReference>
<dbReference type="InterPro" id="IPR005709">
    <property type="entry name" value="Ribosomal_uS4_bac-type"/>
</dbReference>
<dbReference type="Pfam" id="PF01479">
    <property type="entry name" value="S4"/>
    <property type="match status" value="1"/>
</dbReference>
<dbReference type="SUPFAM" id="SSF55174">
    <property type="entry name" value="Alpha-L RNA-binding motif"/>
    <property type="match status" value="1"/>
</dbReference>
<dbReference type="GO" id="GO:0003735">
    <property type="term" value="F:structural constituent of ribosome"/>
    <property type="evidence" value="ECO:0007669"/>
    <property type="project" value="InterPro"/>
</dbReference>
<dbReference type="CDD" id="cd00165">
    <property type="entry name" value="S4"/>
    <property type="match status" value="1"/>
</dbReference>
<dbReference type="SMART" id="SM00363">
    <property type="entry name" value="S4"/>
    <property type="match status" value="1"/>
</dbReference>
<comment type="subunit">
    <text evidence="7">Part of the 30S ribosomal subunit. Contacts protein S5. The interaction surface between S4 and S5 is involved in control of translational fidelity.</text>
</comment>
<dbReference type="Gene3D" id="1.10.1050.10">
    <property type="entry name" value="Ribosomal Protein S4 Delta 41, Chain A, domain 1"/>
    <property type="match status" value="1"/>
</dbReference>
<sequence>MARYTGPVCRMCRADGKKLMLKGTRCMSDKCPMNKKRGAPGKDPKVRAGKRSEYGLQLIEKQKIRRMYGMLEKQFRLTFDRALRMPGVTGENFIQLLERRLDNVVYRMHYAVSRNQARQLVLHGHVLVNGKSVNIPSYEVKVGDVIEIKEKSKKLPVVQDALGEVSKSGTMPWVAVDVDAVKGTFAALPRREEVTDLLDVKEQLVVEFYSK</sequence>
<dbReference type="FunFam" id="3.10.290.10:FF:000001">
    <property type="entry name" value="30S ribosomal protein S4"/>
    <property type="match status" value="1"/>
</dbReference>
<dbReference type="NCBIfam" id="TIGR01017">
    <property type="entry name" value="rpsD_bact"/>
    <property type="match status" value="1"/>
</dbReference>
<evidence type="ECO:0000256" key="6">
    <source>
        <dbReference type="ARBA" id="ARBA00035254"/>
    </source>
</evidence>
<dbReference type="EMBL" id="FUWG01000006">
    <property type="protein sequence ID" value="SJZ37629.1"/>
    <property type="molecule type" value="Genomic_DNA"/>
</dbReference>
<reference evidence="11 12" key="1">
    <citation type="submission" date="2017-02" db="EMBL/GenBank/DDBJ databases">
        <authorList>
            <person name="Peterson S.W."/>
        </authorList>
    </citation>
    <scope>NUCLEOTIDE SEQUENCE [LARGE SCALE GENOMIC DNA]</scope>
    <source>
        <strain evidence="11 12">ATCC BAA-908</strain>
    </source>
</reference>
<evidence type="ECO:0000256" key="5">
    <source>
        <dbReference type="ARBA" id="ARBA00023274"/>
    </source>
</evidence>
<evidence type="ECO:0000256" key="2">
    <source>
        <dbReference type="ARBA" id="ARBA00022730"/>
    </source>
</evidence>
<evidence type="ECO:0000256" key="7">
    <source>
        <dbReference type="HAMAP-Rule" id="MF_01306"/>
    </source>
</evidence>
<evidence type="ECO:0000256" key="4">
    <source>
        <dbReference type="ARBA" id="ARBA00022980"/>
    </source>
</evidence>
<feature type="domain" description="Small ribosomal subunit protein uS4 N-terminal" evidence="10">
    <location>
        <begin position="3"/>
        <end position="98"/>
    </location>
</feature>
<comment type="function">
    <text evidence="7">One of the primary rRNA binding proteins, it binds directly to 16S rRNA where it nucleates assembly of the body of the 30S subunit.</text>
</comment>
<dbReference type="InterPro" id="IPR002942">
    <property type="entry name" value="S4_RNA-bd"/>
</dbReference>
<keyword evidence="5 7" id="KW-0687">Ribonucleoprotein</keyword>
<evidence type="ECO:0000256" key="8">
    <source>
        <dbReference type="RuleBase" id="RU003699"/>
    </source>
</evidence>
<gene>
    <name evidence="7" type="primary">rpsD</name>
    <name evidence="11" type="ORF">SAMN02745149_01007</name>
</gene>
<dbReference type="RefSeq" id="WP_078932919.1">
    <property type="nucleotide sequence ID" value="NZ_FUWG01000006.1"/>
</dbReference>
<evidence type="ECO:0000256" key="1">
    <source>
        <dbReference type="ARBA" id="ARBA00007465"/>
    </source>
</evidence>
<evidence type="ECO:0000313" key="12">
    <source>
        <dbReference type="Proteomes" id="UP000190423"/>
    </source>
</evidence>
<dbReference type="Proteomes" id="UP000190423">
    <property type="component" value="Unassembled WGS sequence"/>
</dbReference>
<dbReference type="SMART" id="SM01390">
    <property type="entry name" value="Ribosomal_S4"/>
    <property type="match status" value="1"/>
</dbReference>
<dbReference type="PANTHER" id="PTHR11831">
    <property type="entry name" value="30S 40S RIBOSOMAL PROTEIN"/>
    <property type="match status" value="1"/>
</dbReference>
<feature type="domain" description="RNA-binding S4" evidence="9">
    <location>
        <begin position="99"/>
        <end position="163"/>
    </location>
</feature>
<organism evidence="11 12">
    <name type="scientific">Treponema porcinum</name>
    <dbReference type="NCBI Taxonomy" id="261392"/>
    <lineage>
        <taxon>Bacteria</taxon>
        <taxon>Pseudomonadati</taxon>
        <taxon>Spirochaetota</taxon>
        <taxon>Spirochaetia</taxon>
        <taxon>Spirochaetales</taxon>
        <taxon>Treponemataceae</taxon>
        <taxon>Treponema</taxon>
    </lineage>
</organism>
<evidence type="ECO:0000256" key="3">
    <source>
        <dbReference type="ARBA" id="ARBA00022884"/>
    </source>
</evidence>
<dbReference type="GeneID" id="78316310"/>
<keyword evidence="12" id="KW-1185">Reference proteome</keyword>
<name>A0A1T4K5C5_TREPO</name>
<dbReference type="HAMAP" id="MF_01306_B">
    <property type="entry name" value="Ribosomal_uS4_B"/>
    <property type="match status" value="1"/>
</dbReference>
<comment type="function">
    <text evidence="7">With S5 and S12 plays an important role in translational accuracy.</text>
</comment>
<dbReference type="InterPro" id="IPR022801">
    <property type="entry name" value="Ribosomal_uS4"/>
</dbReference>
<dbReference type="AlphaFoldDB" id="A0A1T4K5C5"/>
<keyword evidence="4 7" id="KW-0689">Ribosomal protein</keyword>
<dbReference type="OrthoDB" id="9803672at2"/>
<dbReference type="GO" id="GO:0019843">
    <property type="term" value="F:rRNA binding"/>
    <property type="evidence" value="ECO:0007669"/>
    <property type="project" value="UniProtKB-UniRule"/>
</dbReference>
<dbReference type="GO" id="GO:0042274">
    <property type="term" value="P:ribosomal small subunit biogenesis"/>
    <property type="evidence" value="ECO:0007669"/>
    <property type="project" value="TreeGrafter"/>
</dbReference>
<dbReference type="STRING" id="261392.SAMN02745149_01007"/>
<dbReference type="PROSITE" id="PS50889">
    <property type="entry name" value="S4"/>
    <property type="match status" value="1"/>
</dbReference>
<dbReference type="Pfam" id="PF00163">
    <property type="entry name" value="Ribosomal_S4"/>
    <property type="match status" value="1"/>
</dbReference>
<accession>A0A1T4K5C5</accession>
<dbReference type="NCBIfam" id="NF003717">
    <property type="entry name" value="PRK05327.1"/>
    <property type="match status" value="1"/>
</dbReference>